<feature type="region of interest" description="Disordered" evidence="9">
    <location>
        <begin position="82"/>
        <end position="105"/>
    </location>
</feature>
<keyword evidence="13" id="KW-1185">Reference proteome</keyword>
<evidence type="ECO:0000256" key="9">
    <source>
        <dbReference type="SAM" id="MobiDB-lite"/>
    </source>
</evidence>
<dbReference type="PANTHER" id="PTHR37461">
    <property type="entry name" value="ANTI-SIGMA-K FACTOR RSKA"/>
    <property type="match status" value="1"/>
</dbReference>
<dbReference type="InterPro" id="IPR051474">
    <property type="entry name" value="Anti-sigma-K/W_factor"/>
</dbReference>
<comment type="subcellular location">
    <subcellularLocation>
        <location evidence="2">Cell membrane</location>
    </subcellularLocation>
    <subcellularLocation>
        <location evidence="1">Membrane</location>
        <topology evidence="1">Single-pass membrane protein</topology>
    </subcellularLocation>
</comment>
<dbReference type="AlphaFoldDB" id="A0A3B7QUB2"/>
<keyword evidence="6 10" id="KW-0472">Membrane</keyword>
<sequence length="299" mass="32306">MNIEEYIESGQLELYVLHQLAPAEAAEVEQLAAQHPAIRAELSHIELALGAYAEAHAVAPPAGMRERVLGGWQQAIRQEPTVAPPAAQPTMTVSSAPQEPAYRPASATNEPVMRTMPAPESGRGYRWLAAAAAVLLLLSAGTNWLFYNRWQEAQSQLVIAQSEQARYAAATQAVEKRLATRTNELAMLRDETYRTVVMTGTQIAPGARARVHFNPATKAVYVDVNNLPPAPEGKQYQLWALDKGKPVDAGMLALHTAAGDSLQRMKDIVNAQAFAVTLEPAGGRPEPTLAALTVMGQMQ</sequence>
<dbReference type="InterPro" id="IPR018764">
    <property type="entry name" value="RskA_C"/>
</dbReference>
<dbReference type="GO" id="GO:0016989">
    <property type="term" value="F:sigma factor antagonist activity"/>
    <property type="evidence" value="ECO:0007669"/>
    <property type="project" value="TreeGrafter"/>
</dbReference>
<dbReference type="Pfam" id="PF10099">
    <property type="entry name" value="RskA_C"/>
    <property type="match status" value="1"/>
</dbReference>
<evidence type="ECO:0000259" key="11">
    <source>
        <dbReference type="Pfam" id="PF10099"/>
    </source>
</evidence>
<protein>
    <recommendedName>
        <fullName evidence="8">Regulator of SigK</fullName>
    </recommendedName>
    <alternativeName>
        <fullName evidence="7">Sigma-K anti-sigma factor RskA</fullName>
    </alternativeName>
</protein>
<dbReference type="GO" id="GO:0006417">
    <property type="term" value="P:regulation of translation"/>
    <property type="evidence" value="ECO:0007669"/>
    <property type="project" value="TreeGrafter"/>
</dbReference>
<dbReference type="KEGG" id="hyh:D3Y59_05770"/>
<dbReference type="PANTHER" id="PTHR37461:SF1">
    <property type="entry name" value="ANTI-SIGMA-K FACTOR RSKA"/>
    <property type="match status" value="1"/>
</dbReference>
<keyword evidence="4 10" id="KW-0812">Transmembrane</keyword>
<dbReference type="Gene3D" id="1.10.10.1320">
    <property type="entry name" value="Anti-sigma factor, zinc-finger domain"/>
    <property type="match status" value="1"/>
</dbReference>
<keyword evidence="5 10" id="KW-1133">Transmembrane helix</keyword>
<evidence type="ECO:0000256" key="7">
    <source>
        <dbReference type="ARBA" id="ARBA00029829"/>
    </source>
</evidence>
<keyword evidence="3" id="KW-1003">Cell membrane</keyword>
<dbReference type="GO" id="GO:0005886">
    <property type="term" value="C:plasma membrane"/>
    <property type="evidence" value="ECO:0007669"/>
    <property type="project" value="UniProtKB-SubCell"/>
</dbReference>
<evidence type="ECO:0000256" key="3">
    <source>
        <dbReference type="ARBA" id="ARBA00022475"/>
    </source>
</evidence>
<evidence type="ECO:0000256" key="5">
    <source>
        <dbReference type="ARBA" id="ARBA00022989"/>
    </source>
</evidence>
<proteinExistence type="predicted"/>
<dbReference type="RefSeq" id="WP_119444189.1">
    <property type="nucleotide sequence ID" value="NZ_CP032317.1"/>
</dbReference>
<gene>
    <name evidence="12" type="ORF">D3Y59_05770</name>
</gene>
<evidence type="ECO:0000256" key="8">
    <source>
        <dbReference type="ARBA" id="ARBA00030803"/>
    </source>
</evidence>
<evidence type="ECO:0000256" key="1">
    <source>
        <dbReference type="ARBA" id="ARBA00004167"/>
    </source>
</evidence>
<evidence type="ECO:0000313" key="13">
    <source>
        <dbReference type="Proteomes" id="UP000262802"/>
    </source>
</evidence>
<organism evidence="12 13">
    <name type="scientific">Hymenobacter oligotrophus</name>
    <dbReference type="NCBI Taxonomy" id="2319843"/>
    <lineage>
        <taxon>Bacteria</taxon>
        <taxon>Pseudomonadati</taxon>
        <taxon>Bacteroidota</taxon>
        <taxon>Cytophagia</taxon>
        <taxon>Cytophagales</taxon>
        <taxon>Hymenobacteraceae</taxon>
        <taxon>Hymenobacter</taxon>
    </lineage>
</organism>
<evidence type="ECO:0000256" key="2">
    <source>
        <dbReference type="ARBA" id="ARBA00004236"/>
    </source>
</evidence>
<feature type="domain" description="Anti-sigma K factor RskA C-terminal" evidence="11">
    <location>
        <begin position="128"/>
        <end position="288"/>
    </location>
</feature>
<evidence type="ECO:0000313" key="12">
    <source>
        <dbReference type="EMBL" id="AYA36608.1"/>
    </source>
</evidence>
<dbReference type="InterPro" id="IPR041916">
    <property type="entry name" value="Anti_sigma_zinc_sf"/>
</dbReference>
<evidence type="ECO:0000256" key="4">
    <source>
        <dbReference type="ARBA" id="ARBA00022692"/>
    </source>
</evidence>
<dbReference type="Proteomes" id="UP000262802">
    <property type="component" value="Chromosome"/>
</dbReference>
<dbReference type="EMBL" id="CP032317">
    <property type="protein sequence ID" value="AYA36608.1"/>
    <property type="molecule type" value="Genomic_DNA"/>
</dbReference>
<accession>A0A3B7QUB2</accession>
<dbReference type="OrthoDB" id="1420916at2"/>
<reference evidence="12 13" key="1">
    <citation type="submission" date="2018-09" db="EMBL/GenBank/DDBJ databases">
        <title>Hymenobacter medium sp. nov., isolated from R2A medium.</title>
        <authorList>
            <person name="Yingchao G."/>
        </authorList>
    </citation>
    <scope>NUCLEOTIDE SEQUENCE [LARGE SCALE GENOMIC DNA]</scope>
    <source>
        <strain evidence="13">sh-6</strain>
    </source>
</reference>
<feature type="transmembrane region" description="Helical" evidence="10">
    <location>
        <begin position="124"/>
        <end position="147"/>
    </location>
</feature>
<name>A0A3B7QUB2_9BACT</name>
<evidence type="ECO:0000256" key="10">
    <source>
        <dbReference type="SAM" id="Phobius"/>
    </source>
</evidence>
<evidence type="ECO:0000256" key="6">
    <source>
        <dbReference type="ARBA" id="ARBA00023136"/>
    </source>
</evidence>